<feature type="domain" description="Phage shock protein PspC N-terminal" evidence="7">
    <location>
        <begin position="27"/>
        <end position="80"/>
    </location>
</feature>
<feature type="transmembrane region" description="Helical" evidence="6">
    <location>
        <begin position="197"/>
        <end position="223"/>
    </location>
</feature>
<evidence type="ECO:0000256" key="2">
    <source>
        <dbReference type="ARBA" id="ARBA00022475"/>
    </source>
</evidence>
<keyword evidence="9" id="KW-1185">Reference proteome</keyword>
<dbReference type="PANTHER" id="PTHR33885">
    <property type="entry name" value="PHAGE SHOCK PROTEIN C"/>
    <property type="match status" value="1"/>
</dbReference>
<evidence type="ECO:0000256" key="5">
    <source>
        <dbReference type="ARBA" id="ARBA00023136"/>
    </source>
</evidence>
<feature type="transmembrane region" description="Helical" evidence="6">
    <location>
        <begin position="125"/>
        <end position="149"/>
    </location>
</feature>
<feature type="transmembrane region" description="Helical" evidence="6">
    <location>
        <begin position="52"/>
        <end position="78"/>
    </location>
</feature>
<keyword evidence="3 6" id="KW-0812">Transmembrane</keyword>
<dbReference type="Proteomes" id="UP000265962">
    <property type="component" value="Unassembled WGS sequence"/>
</dbReference>
<evidence type="ECO:0000313" key="9">
    <source>
        <dbReference type="Proteomes" id="UP000265962"/>
    </source>
</evidence>
<feature type="transmembrane region" description="Helical" evidence="6">
    <location>
        <begin position="99"/>
        <end position="119"/>
    </location>
</feature>
<keyword evidence="4 6" id="KW-1133">Transmembrane helix</keyword>
<keyword evidence="5 6" id="KW-0472">Membrane</keyword>
<protein>
    <submittedName>
        <fullName evidence="8">Phage shock protein, PspC, N-terminal</fullName>
    </submittedName>
</protein>
<dbReference type="InterPro" id="IPR007168">
    <property type="entry name" value="Phageshock_PspC_N"/>
</dbReference>
<evidence type="ECO:0000256" key="3">
    <source>
        <dbReference type="ARBA" id="ARBA00022692"/>
    </source>
</evidence>
<feature type="transmembrane region" description="Helical" evidence="6">
    <location>
        <begin position="170"/>
        <end position="191"/>
    </location>
</feature>
<reference evidence="9" key="1">
    <citation type="submission" date="2018-02" db="EMBL/GenBank/DDBJ databases">
        <authorList>
            <person name="Hornung B."/>
        </authorList>
    </citation>
    <scope>NUCLEOTIDE SEQUENCE [LARGE SCALE GENOMIC DNA]</scope>
</reference>
<organism evidence="8 9">
    <name type="scientific">Propionibacterium ruminifibrarum</name>
    <dbReference type="NCBI Taxonomy" id="1962131"/>
    <lineage>
        <taxon>Bacteria</taxon>
        <taxon>Bacillati</taxon>
        <taxon>Actinomycetota</taxon>
        <taxon>Actinomycetes</taxon>
        <taxon>Propionibacteriales</taxon>
        <taxon>Propionibacteriaceae</taxon>
        <taxon>Propionibacterium</taxon>
    </lineage>
</organism>
<proteinExistence type="predicted"/>
<feature type="transmembrane region" description="Helical" evidence="6">
    <location>
        <begin position="230"/>
        <end position="251"/>
    </location>
</feature>
<dbReference type="InterPro" id="IPR052027">
    <property type="entry name" value="PspC"/>
</dbReference>
<evidence type="ECO:0000256" key="4">
    <source>
        <dbReference type="ARBA" id="ARBA00022989"/>
    </source>
</evidence>
<evidence type="ECO:0000256" key="6">
    <source>
        <dbReference type="SAM" id="Phobius"/>
    </source>
</evidence>
<dbReference type="Pfam" id="PF04024">
    <property type="entry name" value="PspC"/>
    <property type="match status" value="1"/>
</dbReference>
<dbReference type="RefSeq" id="WP_182858554.1">
    <property type="nucleotide sequence ID" value="NZ_OMOH01000002.1"/>
</dbReference>
<dbReference type="PANTHER" id="PTHR33885:SF3">
    <property type="entry name" value="PHAGE SHOCK PROTEIN C"/>
    <property type="match status" value="1"/>
</dbReference>
<evidence type="ECO:0000313" key="8">
    <source>
        <dbReference type="EMBL" id="SPF67735.1"/>
    </source>
</evidence>
<accession>A0A375I0X6</accession>
<evidence type="ECO:0000256" key="1">
    <source>
        <dbReference type="ARBA" id="ARBA00004162"/>
    </source>
</evidence>
<keyword evidence="2" id="KW-1003">Cell membrane</keyword>
<comment type="subcellular location">
    <subcellularLocation>
        <location evidence="1">Cell membrane</location>
        <topology evidence="1">Single-pass membrane protein</topology>
    </subcellularLocation>
</comment>
<dbReference type="GO" id="GO:0005886">
    <property type="term" value="C:plasma membrane"/>
    <property type="evidence" value="ECO:0007669"/>
    <property type="project" value="UniProtKB-SubCell"/>
</dbReference>
<name>A0A375I0X6_9ACTN</name>
<evidence type="ECO:0000259" key="7">
    <source>
        <dbReference type="Pfam" id="PF04024"/>
    </source>
</evidence>
<dbReference type="AlphaFoldDB" id="A0A375I0X6"/>
<sequence>MDSGHGRGDEEAPDAVRAPARGPARLFVRDPDNGIIGGVCAGVAARTGIDPLLIRLVAALAGLSAGFGLACYVTLWVTTPTPRDDRSPVERVLPGFRRTGWFGFSVLLLAACAGTFLTVRGLVPLAWWPFALVVLVVVAMWVLRPVVAASERRRRIAAARPAPARSTRPVTVITWIALPAAAAAGAGMFLLVDASPLAQVVCAVAAALGTIGIGLVLTSLWGISRLLRDVGVLLGVVILLLDTPFITTLGVQAQSDGADGSGPDWDASGAVVVDGQNMILDLGALPPQDTEMTVQAHDSNIHVIAPDTRAVTIEYSCLFSELTLPSGGGCTSIGSGVWTSGIPSAPPSQAGDAEARPADALHVKIKLVRSQVEVAR</sequence>
<dbReference type="EMBL" id="OMOH01000002">
    <property type="protein sequence ID" value="SPF67735.1"/>
    <property type="molecule type" value="Genomic_DNA"/>
</dbReference>
<gene>
    <name evidence="8" type="ORF">PROPJV5_0694</name>
</gene>